<dbReference type="InterPro" id="IPR039425">
    <property type="entry name" value="RNA_pol_sigma-70-like"/>
</dbReference>
<evidence type="ECO:0000259" key="6">
    <source>
        <dbReference type="Pfam" id="PF04542"/>
    </source>
</evidence>
<sequence length="193" mass="22262">MHQQQHAWFRTEAANPDTTCEKISKSSISEVFEAYYERIFNYISYRTGNRYTAEDLTSQVFEKIVAKYHTFQPDRRPLEVWIFTIAKNTLTDHFRASQRHNTCSLEAIEEKDSKQSGPEAAVISKESELSLIQALSVLTDKERQIIALRFGAGLKNVEIAKIMNSSESNVGVILFRSMKKLKKELEREDYSEA</sequence>
<feature type="domain" description="RNA polymerase sigma-70 region 4" evidence="7">
    <location>
        <begin position="134"/>
        <end position="183"/>
    </location>
</feature>
<comment type="caution">
    <text evidence="8">The sequence shown here is derived from an EMBL/GenBank/DDBJ whole genome shotgun (WGS) entry which is preliminary data.</text>
</comment>
<dbReference type="NCBIfam" id="TIGR02937">
    <property type="entry name" value="sigma70-ECF"/>
    <property type="match status" value="1"/>
</dbReference>
<dbReference type="InterPro" id="IPR007630">
    <property type="entry name" value="RNA_pol_sigma70_r4"/>
</dbReference>
<keyword evidence="9" id="KW-1185">Reference proteome</keyword>
<dbReference type="EMBL" id="BORR01000019">
    <property type="protein sequence ID" value="GIO39263.1"/>
    <property type="molecule type" value="Genomic_DNA"/>
</dbReference>
<comment type="similarity">
    <text evidence="1">Belongs to the sigma-70 factor family. ECF subfamily.</text>
</comment>
<organism evidence="8 9">
    <name type="scientific">Paenibacillus antibioticophila</name>
    <dbReference type="NCBI Taxonomy" id="1274374"/>
    <lineage>
        <taxon>Bacteria</taxon>
        <taxon>Bacillati</taxon>
        <taxon>Bacillota</taxon>
        <taxon>Bacilli</taxon>
        <taxon>Bacillales</taxon>
        <taxon>Paenibacillaceae</taxon>
        <taxon>Paenibacillus</taxon>
    </lineage>
</organism>
<dbReference type="SUPFAM" id="SSF88946">
    <property type="entry name" value="Sigma2 domain of RNA polymerase sigma factors"/>
    <property type="match status" value="1"/>
</dbReference>
<name>A0A919XX42_9BACL</name>
<evidence type="ECO:0000256" key="4">
    <source>
        <dbReference type="ARBA" id="ARBA00023125"/>
    </source>
</evidence>
<dbReference type="Gene3D" id="1.10.1740.10">
    <property type="match status" value="1"/>
</dbReference>
<dbReference type="SUPFAM" id="SSF88659">
    <property type="entry name" value="Sigma3 and sigma4 domains of RNA polymerase sigma factors"/>
    <property type="match status" value="1"/>
</dbReference>
<dbReference type="Pfam" id="PF04545">
    <property type="entry name" value="Sigma70_r4"/>
    <property type="match status" value="1"/>
</dbReference>
<keyword evidence="4" id="KW-0238">DNA-binding</keyword>
<proteinExistence type="inferred from homology"/>
<keyword evidence="5" id="KW-0804">Transcription</keyword>
<dbReference type="AlphaFoldDB" id="A0A919XX42"/>
<accession>A0A919XX42</accession>
<keyword evidence="3" id="KW-0731">Sigma factor</keyword>
<evidence type="ECO:0000313" key="8">
    <source>
        <dbReference type="EMBL" id="GIO39263.1"/>
    </source>
</evidence>
<dbReference type="PANTHER" id="PTHR43133:SF57">
    <property type="entry name" value="RNA POLYMERASE SIGMA-70 FACTOR"/>
    <property type="match status" value="1"/>
</dbReference>
<dbReference type="InterPro" id="IPR036388">
    <property type="entry name" value="WH-like_DNA-bd_sf"/>
</dbReference>
<protein>
    <submittedName>
        <fullName evidence="8">Specialized sigma subunit of RNA polymerase</fullName>
    </submittedName>
</protein>
<dbReference type="InterPro" id="IPR014284">
    <property type="entry name" value="RNA_pol_sigma-70_dom"/>
</dbReference>
<dbReference type="GO" id="GO:0006352">
    <property type="term" value="P:DNA-templated transcription initiation"/>
    <property type="evidence" value="ECO:0007669"/>
    <property type="project" value="InterPro"/>
</dbReference>
<feature type="domain" description="RNA polymerase sigma-70 region 2" evidence="6">
    <location>
        <begin position="32"/>
        <end position="99"/>
    </location>
</feature>
<evidence type="ECO:0000259" key="7">
    <source>
        <dbReference type="Pfam" id="PF04545"/>
    </source>
</evidence>
<dbReference type="InterPro" id="IPR013325">
    <property type="entry name" value="RNA_pol_sigma_r2"/>
</dbReference>
<dbReference type="PANTHER" id="PTHR43133">
    <property type="entry name" value="RNA POLYMERASE ECF-TYPE SIGMA FACTO"/>
    <property type="match status" value="1"/>
</dbReference>
<evidence type="ECO:0000256" key="2">
    <source>
        <dbReference type="ARBA" id="ARBA00023015"/>
    </source>
</evidence>
<evidence type="ECO:0000313" key="9">
    <source>
        <dbReference type="Proteomes" id="UP000681162"/>
    </source>
</evidence>
<dbReference type="GO" id="GO:0016987">
    <property type="term" value="F:sigma factor activity"/>
    <property type="evidence" value="ECO:0007669"/>
    <property type="project" value="UniProtKB-KW"/>
</dbReference>
<dbReference type="CDD" id="cd06171">
    <property type="entry name" value="Sigma70_r4"/>
    <property type="match status" value="1"/>
</dbReference>
<dbReference type="Pfam" id="PF04542">
    <property type="entry name" value="Sigma70_r2"/>
    <property type="match status" value="1"/>
</dbReference>
<dbReference type="GO" id="GO:0003677">
    <property type="term" value="F:DNA binding"/>
    <property type="evidence" value="ECO:0007669"/>
    <property type="project" value="UniProtKB-KW"/>
</dbReference>
<dbReference type="Proteomes" id="UP000681162">
    <property type="component" value="Unassembled WGS sequence"/>
</dbReference>
<reference evidence="8 9" key="1">
    <citation type="submission" date="2021-03" db="EMBL/GenBank/DDBJ databases">
        <title>Antimicrobial resistance genes in bacteria isolated from Japanese honey, and their potential for conferring macrolide and lincosamide resistance in the American foulbrood pathogen Paenibacillus larvae.</title>
        <authorList>
            <person name="Okamoto M."/>
            <person name="Kumagai M."/>
            <person name="Kanamori H."/>
            <person name="Takamatsu D."/>
        </authorList>
    </citation>
    <scope>NUCLEOTIDE SEQUENCE [LARGE SCALE GENOMIC DNA]</scope>
    <source>
        <strain evidence="8 9">J41TS12</strain>
    </source>
</reference>
<evidence type="ECO:0000256" key="1">
    <source>
        <dbReference type="ARBA" id="ARBA00010641"/>
    </source>
</evidence>
<dbReference type="Gene3D" id="1.10.10.10">
    <property type="entry name" value="Winged helix-like DNA-binding domain superfamily/Winged helix DNA-binding domain"/>
    <property type="match status" value="1"/>
</dbReference>
<gene>
    <name evidence="8" type="ORF">J41TS12_41240</name>
</gene>
<dbReference type="InterPro" id="IPR007627">
    <property type="entry name" value="RNA_pol_sigma70_r2"/>
</dbReference>
<evidence type="ECO:0000256" key="5">
    <source>
        <dbReference type="ARBA" id="ARBA00023163"/>
    </source>
</evidence>
<dbReference type="InterPro" id="IPR013324">
    <property type="entry name" value="RNA_pol_sigma_r3/r4-like"/>
</dbReference>
<evidence type="ECO:0000256" key="3">
    <source>
        <dbReference type="ARBA" id="ARBA00023082"/>
    </source>
</evidence>
<dbReference type="RefSeq" id="WP_212942343.1">
    <property type="nucleotide sequence ID" value="NZ_BORR01000019.1"/>
</dbReference>
<keyword evidence="2" id="KW-0805">Transcription regulation</keyword>